<feature type="compositionally biased region" description="Basic and acidic residues" evidence="1">
    <location>
        <begin position="86"/>
        <end position="105"/>
    </location>
</feature>
<proteinExistence type="predicted"/>
<gene>
    <name evidence="2" type="ORF">BJX67DRAFT_231249</name>
</gene>
<dbReference type="RefSeq" id="XP_070882865.1">
    <property type="nucleotide sequence ID" value="XM_071025939.1"/>
</dbReference>
<evidence type="ECO:0000256" key="1">
    <source>
        <dbReference type="SAM" id="MobiDB-lite"/>
    </source>
</evidence>
<reference evidence="2 3" key="1">
    <citation type="submission" date="2024-07" db="EMBL/GenBank/DDBJ databases">
        <title>Section-level genome sequencing and comparative genomics of Aspergillus sections Usti and Cavernicolus.</title>
        <authorList>
            <consortium name="Lawrence Berkeley National Laboratory"/>
            <person name="Nybo J.L."/>
            <person name="Vesth T.C."/>
            <person name="Theobald S."/>
            <person name="Frisvad J.C."/>
            <person name="Larsen T.O."/>
            <person name="Kjaerboelling I."/>
            <person name="Rothschild-Mancinelli K."/>
            <person name="Lyhne E.K."/>
            <person name="Kogle M.E."/>
            <person name="Barry K."/>
            <person name="Clum A."/>
            <person name="Na H."/>
            <person name="Ledsgaard L."/>
            <person name="Lin J."/>
            <person name="Lipzen A."/>
            <person name="Kuo A."/>
            <person name="Riley R."/>
            <person name="Mondo S."/>
            <person name="Labutti K."/>
            <person name="Haridas S."/>
            <person name="Pangalinan J."/>
            <person name="Salamov A.A."/>
            <person name="Simmons B.A."/>
            <person name="Magnuson J.K."/>
            <person name="Chen J."/>
            <person name="Drula E."/>
            <person name="Henrissat B."/>
            <person name="Wiebenga A."/>
            <person name="Lubbers R.J."/>
            <person name="Gomes A.C."/>
            <person name="Macurrencykelacurrency M.R."/>
            <person name="Stajich J."/>
            <person name="Grigoriev I.V."/>
            <person name="Mortensen U.H."/>
            <person name="De Vries R.P."/>
            <person name="Baker S.E."/>
            <person name="Andersen M.R."/>
        </authorList>
    </citation>
    <scope>NUCLEOTIDE SEQUENCE [LARGE SCALE GENOMIC DNA]</scope>
    <source>
        <strain evidence="2 3">CBS 449.75</strain>
    </source>
</reference>
<feature type="region of interest" description="Disordered" evidence="1">
    <location>
        <begin position="58"/>
        <end position="111"/>
    </location>
</feature>
<evidence type="ECO:0000313" key="3">
    <source>
        <dbReference type="Proteomes" id="UP001610432"/>
    </source>
</evidence>
<dbReference type="GeneID" id="98141011"/>
<organism evidence="2 3">
    <name type="scientific">Aspergillus lucknowensis</name>
    <dbReference type="NCBI Taxonomy" id="176173"/>
    <lineage>
        <taxon>Eukaryota</taxon>
        <taxon>Fungi</taxon>
        <taxon>Dikarya</taxon>
        <taxon>Ascomycota</taxon>
        <taxon>Pezizomycotina</taxon>
        <taxon>Eurotiomycetes</taxon>
        <taxon>Eurotiomycetidae</taxon>
        <taxon>Eurotiales</taxon>
        <taxon>Aspergillaceae</taxon>
        <taxon>Aspergillus</taxon>
        <taxon>Aspergillus subgen. Nidulantes</taxon>
    </lineage>
</organism>
<protein>
    <submittedName>
        <fullName evidence="2">Uncharacterized protein</fullName>
    </submittedName>
</protein>
<name>A0ABR4LH49_9EURO</name>
<accession>A0ABR4LH49</accession>
<comment type="caution">
    <text evidence="2">The sequence shown here is derived from an EMBL/GenBank/DDBJ whole genome shotgun (WGS) entry which is preliminary data.</text>
</comment>
<keyword evidence="3" id="KW-1185">Reference proteome</keyword>
<evidence type="ECO:0000313" key="2">
    <source>
        <dbReference type="EMBL" id="KAL2863886.1"/>
    </source>
</evidence>
<dbReference type="Proteomes" id="UP001610432">
    <property type="component" value="Unassembled WGS sequence"/>
</dbReference>
<sequence>MNLQNGGSLARWDGQRGDLRVVSELSRNGNNKIVLGLERLSLVLRGRIVWAEPPDVKNGDDIGEGPMEGLPVHQRGTKGPQADAKISQEVDFWDRSRPRATRDEPDGPLGMGQIPVDFRGPHAGWMPTPAVVRNVGGWRIVFLDLAGRISQMPRPYSSCE</sequence>
<dbReference type="EMBL" id="JBFXLQ010000046">
    <property type="protein sequence ID" value="KAL2863886.1"/>
    <property type="molecule type" value="Genomic_DNA"/>
</dbReference>